<proteinExistence type="predicted"/>
<evidence type="ECO:0000313" key="1">
    <source>
        <dbReference type="EMBL" id="KRY90794.1"/>
    </source>
</evidence>
<organism evidence="1 2">
    <name type="scientific">Trichinella pseudospiralis</name>
    <name type="common">Parasitic roundworm</name>
    <dbReference type="NCBI Taxonomy" id="6337"/>
    <lineage>
        <taxon>Eukaryota</taxon>
        <taxon>Metazoa</taxon>
        <taxon>Ecdysozoa</taxon>
        <taxon>Nematoda</taxon>
        <taxon>Enoplea</taxon>
        <taxon>Dorylaimia</taxon>
        <taxon>Trichinellida</taxon>
        <taxon>Trichinellidae</taxon>
        <taxon>Trichinella</taxon>
    </lineage>
</organism>
<dbReference type="Proteomes" id="UP000054995">
    <property type="component" value="Unassembled WGS sequence"/>
</dbReference>
<comment type="caution">
    <text evidence="1">The sequence shown here is derived from an EMBL/GenBank/DDBJ whole genome shotgun (WGS) entry which is preliminary data.</text>
</comment>
<dbReference type="AlphaFoldDB" id="A0A0V1FXJ0"/>
<accession>A0A0V1FXJ0</accession>
<keyword evidence="2" id="KW-1185">Reference proteome</keyword>
<dbReference type="EMBL" id="JYDT01000018">
    <property type="protein sequence ID" value="KRY90794.1"/>
    <property type="molecule type" value="Genomic_DNA"/>
</dbReference>
<name>A0A0V1FXJ0_TRIPS</name>
<evidence type="ECO:0000313" key="2">
    <source>
        <dbReference type="Proteomes" id="UP000054995"/>
    </source>
</evidence>
<sequence length="77" mass="8617">MFPSNNTSVQFTSKRSYPSQSDFVVLLRSFGHAAVPIFHVIVDSHTLTMHKFVQQSGILVARSKLPLEVPEQGFNLT</sequence>
<gene>
    <name evidence="1" type="ORF">T4D_16021</name>
</gene>
<protein>
    <submittedName>
        <fullName evidence="1">Uncharacterized protein</fullName>
    </submittedName>
</protein>
<reference evidence="1 2" key="1">
    <citation type="submission" date="2015-01" db="EMBL/GenBank/DDBJ databases">
        <title>Evolution of Trichinella species and genotypes.</title>
        <authorList>
            <person name="Korhonen P.K."/>
            <person name="Edoardo P."/>
            <person name="Giuseppe L.R."/>
            <person name="Gasser R.B."/>
        </authorList>
    </citation>
    <scope>NUCLEOTIDE SEQUENCE [LARGE SCALE GENOMIC DNA]</scope>
    <source>
        <strain evidence="1">ISS470</strain>
    </source>
</reference>